<dbReference type="InterPro" id="IPR050407">
    <property type="entry name" value="Geranylgeranyl_reductase"/>
</dbReference>
<gene>
    <name evidence="2" type="ORF">SAMN05444340_1326</name>
</gene>
<reference evidence="2 3" key="1">
    <citation type="submission" date="2016-10" db="EMBL/GenBank/DDBJ databases">
        <authorList>
            <person name="de Groot N.N."/>
        </authorList>
    </citation>
    <scope>NUCLEOTIDE SEQUENCE [LARGE SCALE GENOMIC DNA]</scope>
    <source>
        <strain evidence="2 3">DSM 26880</strain>
    </source>
</reference>
<feature type="domain" description="FAD-binding" evidence="1">
    <location>
        <begin position="4"/>
        <end position="158"/>
    </location>
</feature>
<dbReference type="InterPro" id="IPR002938">
    <property type="entry name" value="FAD-bd"/>
</dbReference>
<dbReference type="Pfam" id="PF01494">
    <property type="entry name" value="FAD_binding_3"/>
    <property type="match status" value="1"/>
</dbReference>
<dbReference type="Proteomes" id="UP000199286">
    <property type="component" value="Unassembled WGS sequence"/>
</dbReference>
<dbReference type="GO" id="GO:0071949">
    <property type="term" value="F:FAD binding"/>
    <property type="evidence" value="ECO:0007669"/>
    <property type="project" value="InterPro"/>
</dbReference>
<proteinExistence type="predicted"/>
<dbReference type="AlphaFoldDB" id="A0A1H3NV04"/>
<dbReference type="PRINTS" id="PR00420">
    <property type="entry name" value="RNGMNOXGNASE"/>
</dbReference>
<keyword evidence="3" id="KW-1185">Reference proteome</keyword>
<dbReference type="PANTHER" id="PTHR42685">
    <property type="entry name" value="GERANYLGERANYL DIPHOSPHATE REDUCTASE"/>
    <property type="match status" value="1"/>
</dbReference>
<dbReference type="Gene3D" id="3.50.50.60">
    <property type="entry name" value="FAD/NAD(P)-binding domain"/>
    <property type="match status" value="1"/>
</dbReference>
<dbReference type="RefSeq" id="WP_089886354.1">
    <property type="nucleotide sequence ID" value="NZ_FNPF01000032.1"/>
</dbReference>
<organism evidence="2 3">
    <name type="scientific">Citreimonas salinaria</name>
    <dbReference type="NCBI Taxonomy" id="321339"/>
    <lineage>
        <taxon>Bacteria</taxon>
        <taxon>Pseudomonadati</taxon>
        <taxon>Pseudomonadota</taxon>
        <taxon>Alphaproteobacteria</taxon>
        <taxon>Rhodobacterales</taxon>
        <taxon>Roseobacteraceae</taxon>
        <taxon>Citreimonas</taxon>
    </lineage>
</organism>
<evidence type="ECO:0000313" key="2">
    <source>
        <dbReference type="EMBL" id="SDY92523.1"/>
    </source>
</evidence>
<accession>A0A1H3NV04</accession>
<name>A0A1H3NV04_9RHOB</name>
<dbReference type="PANTHER" id="PTHR42685:SF22">
    <property type="entry name" value="CONDITIONED MEDIUM FACTOR RECEPTOR 1"/>
    <property type="match status" value="1"/>
</dbReference>
<dbReference type="OrthoDB" id="5652862at2"/>
<dbReference type="InterPro" id="IPR036188">
    <property type="entry name" value="FAD/NAD-bd_sf"/>
</dbReference>
<dbReference type="SUPFAM" id="SSF51905">
    <property type="entry name" value="FAD/NAD(P)-binding domain"/>
    <property type="match status" value="1"/>
</dbReference>
<dbReference type="EMBL" id="FNPF01000032">
    <property type="protein sequence ID" value="SDY92523.1"/>
    <property type="molecule type" value="Genomic_DNA"/>
</dbReference>
<dbReference type="STRING" id="321339.SAMN05444340_1326"/>
<protein>
    <submittedName>
        <fullName evidence="2">Dehydrogenase (Flavoprotein)</fullName>
    </submittedName>
</protein>
<evidence type="ECO:0000259" key="1">
    <source>
        <dbReference type="Pfam" id="PF01494"/>
    </source>
</evidence>
<sequence>MTHDAIVIGGGPSGTSAAIGLARKGWHVALVERAEFPRRKVCGEFMSAANRPVLEALGVCAEWDAAAGPAIGRVALFMGERVVTAPMPATGGSGRGLGRDVLDPLLLEQARCCGVEVLQPGRATGFTRKGAGHRVELAMPQGTATLEAPVLVAAHGSWERGPLPTQAPKLSAPGDLLGFKAHFRGGHLDADLMPLLSFPGGYGGMVQVDGGRLSLSCCIRRDVLEDLRRPGDTAGAALQAYLMRSCRGIRETLDGAKLSGPWLGAGPIRPDLRPCYADGIFRVGNLAGEAHPVIAEGISMAIQSGWLLSRAFEECDSVDRKARDRAGARYQAMWRRQFSTRIRAANAFANLAMRPERFAGLGRLISTVPATLTLGAWLSGKVKPVR</sequence>
<evidence type="ECO:0000313" key="3">
    <source>
        <dbReference type="Proteomes" id="UP000199286"/>
    </source>
</evidence>